<feature type="transmembrane region" description="Helical" evidence="1">
    <location>
        <begin position="12"/>
        <end position="32"/>
    </location>
</feature>
<gene>
    <name evidence="2" type="ORF">KC640_03125</name>
</gene>
<accession>A0A955KZ15</accession>
<keyword evidence="1" id="KW-0812">Transmembrane</keyword>
<protein>
    <submittedName>
        <fullName evidence="2">Uncharacterized protein</fullName>
    </submittedName>
</protein>
<evidence type="ECO:0000313" key="2">
    <source>
        <dbReference type="EMBL" id="MCA9379397.1"/>
    </source>
</evidence>
<keyword evidence="1" id="KW-0472">Membrane</keyword>
<sequence length="79" mass="8489">MKQSFLSSRRALYLVISLLIGTIAVLVTLLVLSAGDQNLSSVIKDAVENTTQQLSGSENSSSDKTGWDANCEDIGRVQM</sequence>
<dbReference type="EMBL" id="JAGQLI010000169">
    <property type="protein sequence ID" value="MCA9379397.1"/>
    <property type="molecule type" value="Genomic_DNA"/>
</dbReference>
<comment type="caution">
    <text evidence="2">The sequence shown here is derived from an EMBL/GenBank/DDBJ whole genome shotgun (WGS) entry which is preliminary data.</text>
</comment>
<organism evidence="2 3">
    <name type="scientific">Candidatus Dojkabacteria bacterium</name>
    <dbReference type="NCBI Taxonomy" id="2099670"/>
    <lineage>
        <taxon>Bacteria</taxon>
        <taxon>Candidatus Dojkabacteria</taxon>
    </lineage>
</organism>
<dbReference type="Proteomes" id="UP000760819">
    <property type="component" value="Unassembled WGS sequence"/>
</dbReference>
<reference evidence="2" key="1">
    <citation type="submission" date="2020-04" db="EMBL/GenBank/DDBJ databases">
        <authorList>
            <person name="Zhang T."/>
        </authorList>
    </citation>
    <scope>NUCLEOTIDE SEQUENCE</scope>
    <source>
        <strain evidence="2">HKST-UBA12</strain>
    </source>
</reference>
<feature type="non-terminal residue" evidence="2">
    <location>
        <position position="79"/>
    </location>
</feature>
<evidence type="ECO:0000256" key="1">
    <source>
        <dbReference type="SAM" id="Phobius"/>
    </source>
</evidence>
<dbReference type="AlphaFoldDB" id="A0A955KZ15"/>
<reference evidence="2" key="2">
    <citation type="journal article" date="2021" name="Microbiome">
        <title>Successional dynamics and alternative stable states in a saline activated sludge microbial community over 9 years.</title>
        <authorList>
            <person name="Wang Y."/>
            <person name="Ye J."/>
            <person name="Ju F."/>
            <person name="Liu L."/>
            <person name="Boyd J.A."/>
            <person name="Deng Y."/>
            <person name="Parks D.H."/>
            <person name="Jiang X."/>
            <person name="Yin X."/>
            <person name="Woodcroft B.J."/>
            <person name="Tyson G.W."/>
            <person name="Hugenholtz P."/>
            <person name="Polz M.F."/>
            <person name="Zhang T."/>
        </authorList>
    </citation>
    <scope>NUCLEOTIDE SEQUENCE</scope>
    <source>
        <strain evidence="2">HKST-UBA12</strain>
    </source>
</reference>
<name>A0A955KZ15_9BACT</name>
<evidence type="ECO:0000313" key="3">
    <source>
        <dbReference type="Proteomes" id="UP000760819"/>
    </source>
</evidence>
<proteinExistence type="predicted"/>
<keyword evidence="1" id="KW-1133">Transmembrane helix</keyword>